<dbReference type="Pfam" id="PF10551">
    <property type="entry name" value="MULE"/>
    <property type="match status" value="1"/>
</dbReference>
<evidence type="ECO:0000256" key="3">
    <source>
        <dbReference type="ARBA" id="ARBA00022833"/>
    </source>
</evidence>
<keyword evidence="1" id="KW-0479">Metal-binding</keyword>
<keyword evidence="2 4" id="KW-0863">Zinc-finger</keyword>
<reference evidence="9" key="2">
    <citation type="submission" date="2021-03" db="UniProtKB">
        <authorList>
            <consortium name="EnsemblPlants"/>
        </authorList>
    </citation>
    <scope>IDENTIFICATION</scope>
</reference>
<dbReference type="InterPro" id="IPR044861">
    <property type="entry name" value="IPNS-like_FE2OG_OXY"/>
</dbReference>
<dbReference type="PROSITE" id="PS51471">
    <property type="entry name" value="FE2OG_OXY"/>
    <property type="match status" value="1"/>
</dbReference>
<keyword evidence="5" id="KW-0175">Coiled coil</keyword>
<feature type="compositionally biased region" description="Basic and acidic residues" evidence="6">
    <location>
        <begin position="920"/>
        <end position="942"/>
    </location>
</feature>
<evidence type="ECO:0000259" key="8">
    <source>
        <dbReference type="PROSITE" id="PS51471"/>
    </source>
</evidence>
<accession>A0A803QGI6</accession>
<evidence type="ECO:0000256" key="4">
    <source>
        <dbReference type="PROSITE-ProRule" id="PRU00325"/>
    </source>
</evidence>
<evidence type="ECO:0000313" key="9">
    <source>
        <dbReference type="EnsemblPlants" id="cds.evm.model.09.522"/>
    </source>
</evidence>
<evidence type="ECO:0000256" key="6">
    <source>
        <dbReference type="SAM" id="MobiDB-lite"/>
    </source>
</evidence>
<keyword evidence="3" id="KW-0862">Zinc</keyword>
<dbReference type="PROSITE" id="PS50966">
    <property type="entry name" value="ZF_SWIM"/>
    <property type="match status" value="1"/>
</dbReference>
<feature type="compositionally biased region" description="Acidic residues" evidence="6">
    <location>
        <begin position="833"/>
        <end position="849"/>
    </location>
</feature>
<evidence type="ECO:0000259" key="7">
    <source>
        <dbReference type="PROSITE" id="PS50966"/>
    </source>
</evidence>
<feature type="region of interest" description="Disordered" evidence="6">
    <location>
        <begin position="916"/>
        <end position="991"/>
    </location>
</feature>
<reference evidence="9" key="1">
    <citation type="submission" date="2018-11" db="EMBL/GenBank/DDBJ databases">
        <authorList>
            <person name="Grassa J C."/>
        </authorList>
    </citation>
    <scope>NUCLEOTIDE SEQUENCE [LARGE SCALE GENOMIC DNA]</scope>
</reference>
<dbReference type="SUPFAM" id="SSF51197">
    <property type="entry name" value="Clavaminate synthase-like"/>
    <property type="match status" value="1"/>
</dbReference>
<feature type="domain" description="SWIM-type" evidence="7">
    <location>
        <begin position="615"/>
        <end position="653"/>
    </location>
</feature>
<dbReference type="PANTHER" id="PTHR47718:SF8">
    <property type="entry name" value="PROTEIN FAR1-RELATED SEQUENCE"/>
    <property type="match status" value="1"/>
</dbReference>
<dbReference type="InterPro" id="IPR027443">
    <property type="entry name" value="IPNS-like_sf"/>
</dbReference>
<dbReference type="InterPro" id="IPR007527">
    <property type="entry name" value="Znf_SWIM"/>
</dbReference>
<organism evidence="9 10">
    <name type="scientific">Cannabis sativa</name>
    <name type="common">Hemp</name>
    <name type="synonym">Marijuana</name>
    <dbReference type="NCBI Taxonomy" id="3483"/>
    <lineage>
        <taxon>Eukaryota</taxon>
        <taxon>Viridiplantae</taxon>
        <taxon>Streptophyta</taxon>
        <taxon>Embryophyta</taxon>
        <taxon>Tracheophyta</taxon>
        <taxon>Spermatophyta</taxon>
        <taxon>Magnoliopsida</taxon>
        <taxon>eudicotyledons</taxon>
        <taxon>Gunneridae</taxon>
        <taxon>Pentapetalae</taxon>
        <taxon>rosids</taxon>
        <taxon>fabids</taxon>
        <taxon>Rosales</taxon>
        <taxon>Cannabaceae</taxon>
        <taxon>Cannabis</taxon>
    </lineage>
</organism>
<name>A0A803QGI6_CANSA</name>
<evidence type="ECO:0000313" key="10">
    <source>
        <dbReference type="Proteomes" id="UP000596661"/>
    </source>
</evidence>
<feature type="compositionally biased region" description="Low complexity" evidence="6">
    <location>
        <begin position="975"/>
        <end position="986"/>
    </location>
</feature>
<evidence type="ECO:0000256" key="2">
    <source>
        <dbReference type="ARBA" id="ARBA00022771"/>
    </source>
</evidence>
<dbReference type="InterPro" id="IPR018289">
    <property type="entry name" value="MULE_transposase_dom"/>
</dbReference>
<feature type="domain" description="Fe2OG dioxygenase" evidence="8">
    <location>
        <begin position="98"/>
        <end position="198"/>
    </location>
</feature>
<dbReference type="InterPro" id="IPR005123">
    <property type="entry name" value="Oxoglu/Fe-dep_dioxygenase_dom"/>
</dbReference>
<dbReference type="EnsemblPlants" id="evm.model.09.522">
    <property type="protein sequence ID" value="cds.evm.model.09.522"/>
    <property type="gene ID" value="evm.TU.09.522"/>
</dbReference>
<evidence type="ECO:0008006" key="11">
    <source>
        <dbReference type="Google" id="ProtNLM"/>
    </source>
</evidence>
<proteinExistence type="predicted"/>
<dbReference type="PANTHER" id="PTHR47718">
    <property type="entry name" value="OS01G0519700 PROTEIN"/>
    <property type="match status" value="1"/>
</dbReference>
<protein>
    <recommendedName>
        <fullName evidence="11">Protein FAR1-RELATED SEQUENCE</fullName>
    </recommendedName>
</protein>
<feature type="coiled-coil region" evidence="5">
    <location>
        <begin position="870"/>
        <end position="904"/>
    </location>
</feature>
<sequence length="1018" mass="115943">MEEKKKLWQNNPGDIEGFGDSFVFSEEQKLDWNDDLFLITLPLAFRKPHLFPNLPLLLRESLEIYSLELEKLAKDIISQMENVLGIKSKEISKLFEDGLQSMSINYYPPCPQPEQVIGVTPHSDAVGLTILLQINQVDGLQVKKDGMWIPVKPLPNAFIVNIGDVLEILTNGIYPSIEHRAIVNSAQERLSLATFLNTNIDCTIGPVNSLVTQENPGLYKTQESKDYIKGIFSRELDGKSYVDVMKLYRVVDFVMEHTHVTSSPSKSHLHRSQRRLTLAQAAEIDLADISGITPKASYDLMARRVGGRENLGYTIVDCQNYLQSKRTIQMRLGDTGGILEYLQRMQLEDPAFNDGDYFYFGDVVSFDTTYKKNKECRPFAMFVGVNHHKQSIIFGAALLYDETAETFAWLFDTFAKTMSGKKPKTILTDQDAAMEKALESQWPETTHRLCIWHIYQNAAKNLSGVFEKFRQFTKDFSSCIYDYDEKDEFIEAWNSMLEKYDLRDNKWLKEMFNLREKWALVYGRETFCADMTTTQRSEIEDRRYDELKADFKATQTSLSLSLPVEILKHASIIYTPAVFRMFEKELCNAYDCAINIQGEVGTVAKYTVIPHGKIFEHTVTYNSFDNTVTCSCKKFDFAGILCAHILKVYSSRNVKKIPCEYILKRWTMHSKTGFSTTMNCKSVSTEDAKANMAKRYKEICRMQTQLATKAAEDEKAYNIVVSAFTKIFIDLDASDVAQGKEISTSTTIHNDIENKTSNETGDKIKGFKTKRKAHVGSRRLKGALERAKSKKKIVHEDSPSQKGTGARYHETKDFLSKEILSRPVPVQGKDLPDGIDNDPNSEDKEEDNDDRYVKDGYYKDGYYYDHDPNLLRLSKELETTQAKLVEQQKLTEKMKKMLARLQDNFEDLAISDDNPSVEVMGEKHPCLDKGKGKVEEPAEKYAPRLPAKGMNPFSQPIRMQKSTGPFKLRRPSTLGGKVVQKGKGTKAPNPRDRITTLEILSTRTEARLKCTLETVGPP</sequence>
<dbReference type="EMBL" id="UZAU01000723">
    <property type="status" value="NOT_ANNOTATED_CDS"/>
    <property type="molecule type" value="Genomic_DNA"/>
</dbReference>
<dbReference type="Pfam" id="PF03171">
    <property type="entry name" value="2OG-FeII_Oxy"/>
    <property type="match status" value="1"/>
</dbReference>
<dbReference type="Gene3D" id="2.60.120.330">
    <property type="entry name" value="B-lactam Antibiotic, Isopenicillin N Synthase, Chain"/>
    <property type="match status" value="1"/>
</dbReference>
<dbReference type="AlphaFoldDB" id="A0A803QGI6"/>
<dbReference type="Gramene" id="evm.model.09.522">
    <property type="protein sequence ID" value="cds.evm.model.09.522"/>
    <property type="gene ID" value="evm.TU.09.522"/>
</dbReference>
<dbReference type="Pfam" id="PF04434">
    <property type="entry name" value="SWIM"/>
    <property type="match status" value="1"/>
</dbReference>
<keyword evidence="10" id="KW-1185">Reference proteome</keyword>
<feature type="region of interest" description="Disordered" evidence="6">
    <location>
        <begin position="778"/>
        <end position="852"/>
    </location>
</feature>
<dbReference type="InterPro" id="IPR006564">
    <property type="entry name" value="Znf_PMZ"/>
</dbReference>
<feature type="compositionally biased region" description="Basic and acidic residues" evidence="6">
    <location>
        <begin position="807"/>
        <end position="820"/>
    </location>
</feature>
<dbReference type="FunFam" id="2.60.120.330:FF:000079">
    <property type="entry name" value="Protein SRG1"/>
    <property type="match status" value="1"/>
</dbReference>
<dbReference type="Proteomes" id="UP000596661">
    <property type="component" value="Chromosome 9"/>
</dbReference>
<evidence type="ECO:0000256" key="1">
    <source>
        <dbReference type="ARBA" id="ARBA00022723"/>
    </source>
</evidence>
<evidence type="ECO:0000256" key="5">
    <source>
        <dbReference type="SAM" id="Coils"/>
    </source>
</evidence>
<dbReference type="GO" id="GO:0008270">
    <property type="term" value="F:zinc ion binding"/>
    <property type="evidence" value="ECO:0007669"/>
    <property type="project" value="UniProtKB-KW"/>
</dbReference>
<dbReference type="SMART" id="SM00575">
    <property type="entry name" value="ZnF_PMZ"/>
    <property type="match status" value="1"/>
</dbReference>